<dbReference type="InterPro" id="IPR050951">
    <property type="entry name" value="Retrovirus_Pol_polyprotein"/>
</dbReference>
<dbReference type="InterPro" id="IPR012337">
    <property type="entry name" value="RNaseH-like_sf"/>
</dbReference>
<dbReference type="Pfam" id="PF00665">
    <property type="entry name" value="rve"/>
    <property type="match status" value="1"/>
</dbReference>
<dbReference type="PROSITE" id="PS50994">
    <property type="entry name" value="INTEGRASE"/>
    <property type="match status" value="1"/>
</dbReference>
<proteinExistence type="predicted"/>
<dbReference type="InParanoid" id="A0A6P9CIH3"/>
<feature type="domain" description="Integrase catalytic" evidence="2">
    <location>
        <begin position="32"/>
        <end position="182"/>
    </location>
</feature>
<dbReference type="GO" id="GO:0003676">
    <property type="term" value="F:nucleic acid binding"/>
    <property type="evidence" value="ECO:0007669"/>
    <property type="project" value="InterPro"/>
</dbReference>
<dbReference type="Gene3D" id="3.30.420.10">
    <property type="entry name" value="Ribonuclease H-like superfamily/Ribonuclease H"/>
    <property type="match status" value="1"/>
</dbReference>
<dbReference type="InterPro" id="IPR036397">
    <property type="entry name" value="RNaseH_sf"/>
</dbReference>
<dbReference type="SUPFAM" id="SSF53098">
    <property type="entry name" value="Ribonuclease H-like"/>
    <property type="match status" value="1"/>
</dbReference>
<organism evidence="3 4">
    <name type="scientific">Pantherophis guttatus</name>
    <name type="common">Corn snake</name>
    <name type="synonym">Elaphe guttata</name>
    <dbReference type="NCBI Taxonomy" id="94885"/>
    <lineage>
        <taxon>Eukaryota</taxon>
        <taxon>Metazoa</taxon>
        <taxon>Chordata</taxon>
        <taxon>Craniata</taxon>
        <taxon>Vertebrata</taxon>
        <taxon>Euteleostomi</taxon>
        <taxon>Lepidosauria</taxon>
        <taxon>Squamata</taxon>
        <taxon>Bifurcata</taxon>
        <taxon>Unidentata</taxon>
        <taxon>Episquamata</taxon>
        <taxon>Toxicofera</taxon>
        <taxon>Serpentes</taxon>
        <taxon>Colubroidea</taxon>
        <taxon>Colubridae</taxon>
        <taxon>Colubrinae</taxon>
        <taxon>Pantherophis</taxon>
    </lineage>
</organism>
<gene>
    <name evidence="4" type="primary">LOC117669389</name>
</gene>
<dbReference type="PANTHER" id="PTHR37984:SF12">
    <property type="entry name" value="RIBONUCLEASE H"/>
    <property type="match status" value="1"/>
</dbReference>
<dbReference type="GO" id="GO:0015074">
    <property type="term" value="P:DNA integration"/>
    <property type="evidence" value="ECO:0007669"/>
    <property type="project" value="InterPro"/>
</dbReference>
<dbReference type="AlphaFoldDB" id="A0A6P9CIH3"/>
<accession>A0A6P9CIH3</accession>
<dbReference type="Proteomes" id="UP001652622">
    <property type="component" value="Unplaced"/>
</dbReference>
<dbReference type="RefSeq" id="XP_034279660.2">
    <property type="nucleotide sequence ID" value="XM_034423769.2"/>
</dbReference>
<evidence type="ECO:0000256" key="1">
    <source>
        <dbReference type="SAM" id="MobiDB-lite"/>
    </source>
</evidence>
<evidence type="ECO:0000313" key="4">
    <source>
        <dbReference type="RefSeq" id="XP_034279660.2"/>
    </source>
</evidence>
<dbReference type="GeneID" id="117669389"/>
<protein>
    <submittedName>
        <fullName evidence="4">Uncharacterized protein K02A2.6-like</fullName>
    </submittedName>
</protein>
<reference evidence="4" key="1">
    <citation type="submission" date="2025-08" db="UniProtKB">
        <authorList>
            <consortium name="RefSeq"/>
        </authorList>
    </citation>
    <scope>IDENTIFICATION</scope>
    <source>
        <tissue evidence="4">Blood</tissue>
    </source>
</reference>
<dbReference type="InterPro" id="IPR001584">
    <property type="entry name" value="Integrase_cat-core"/>
</dbReference>
<evidence type="ECO:0000259" key="2">
    <source>
        <dbReference type="PROSITE" id="PS50994"/>
    </source>
</evidence>
<sequence length="325" mass="35433">MDIDITKWVGRCQPCQESRPDPPTAPVWEWERPQGPWSRIHIDFAGPFHGQTFMVIVDAFSKWLEIKLMRATTTDAVIKELRQLFPTHGLPDVLVLDNGPQFTATQFEGYLADLGVRHVLSAPFHPASNGQAERFVRTAKEALSRLGPGDWQERIDQFLMAQHTTPCTATGRSPVELLMGRKLQGLFRANSPPKSYPSSQADSATLFPGPGLFGGDFKPQQQLGHTPPNPQSNRPISRASRLLSHLEGRCHPSPGAPIAILIAALPSMSQSRQGMAHPNCQTFGMLNVGPKIVKSASNIPKVLHSLIGLSSKPLGGPPSRACAGK</sequence>
<dbReference type="PANTHER" id="PTHR37984">
    <property type="entry name" value="PROTEIN CBG26694"/>
    <property type="match status" value="1"/>
</dbReference>
<feature type="region of interest" description="Disordered" evidence="1">
    <location>
        <begin position="212"/>
        <end position="236"/>
    </location>
</feature>
<evidence type="ECO:0000313" key="3">
    <source>
        <dbReference type="Proteomes" id="UP001652622"/>
    </source>
</evidence>
<dbReference type="KEGG" id="pgut:117669389"/>
<keyword evidence="3" id="KW-1185">Reference proteome</keyword>
<name>A0A6P9CIH3_PANGU</name>